<dbReference type="PANTHER" id="PTHR20898">
    <property type="entry name" value="DAEDALUS ON 3-RELATED-RELATED"/>
    <property type="match status" value="1"/>
</dbReference>
<keyword evidence="3" id="KW-1185">Reference proteome</keyword>
<dbReference type="OrthoDB" id="7828178at2759"/>
<dbReference type="InterPro" id="IPR010512">
    <property type="entry name" value="DUF1091"/>
</dbReference>
<dbReference type="EMBL" id="CH954179">
    <property type="protein sequence ID" value="EDV56320.2"/>
    <property type="molecule type" value="Genomic_DNA"/>
</dbReference>
<feature type="chain" id="PRO_5006455480" description="MD-2-related lipid-recognition domain-containing protein" evidence="1">
    <location>
        <begin position="24"/>
        <end position="195"/>
    </location>
</feature>
<reference evidence="2 3" key="1">
    <citation type="journal article" date="2007" name="Nature">
        <title>Evolution of genes and genomes on the Drosophila phylogeny.</title>
        <authorList>
            <consortium name="Drosophila 12 Genomes Consortium"/>
            <person name="Clark A.G."/>
            <person name="Eisen M.B."/>
            <person name="Smith D.R."/>
            <person name="Bergman C.M."/>
            <person name="Oliver B."/>
            <person name="Markow T.A."/>
            <person name="Kaufman T.C."/>
            <person name="Kellis M."/>
            <person name="Gelbart W."/>
            <person name="Iyer V.N."/>
            <person name="Pollard D.A."/>
            <person name="Sackton T.B."/>
            <person name="Larracuente A.M."/>
            <person name="Singh N.D."/>
            <person name="Abad J.P."/>
            <person name="Abt D.N."/>
            <person name="Adryan B."/>
            <person name="Aguade M."/>
            <person name="Akashi H."/>
            <person name="Anderson W.W."/>
            <person name="Aquadro C.F."/>
            <person name="Ardell D.H."/>
            <person name="Arguello R."/>
            <person name="Artieri C.G."/>
            <person name="Barbash D.A."/>
            <person name="Barker D."/>
            <person name="Barsanti P."/>
            <person name="Batterham P."/>
            <person name="Batzoglou S."/>
            <person name="Begun D."/>
            <person name="Bhutkar A."/>
            <person name="Blanco E."/>
            <person name="Bosak S.A."/>
            <person name="Bradley R.K."/>
            <person name="Brand A.D."/>
            <person name="Brent M.R."/>
            <person name="Brooks A.N."/>
            <person name="Brown R.H."/>
            <person name="Butlin R.K."/>
            <person name="Caggese C."/>
            <person name="Calvi B.R."/>
            <person name="Bernardo de Carvalho A."/>
            <person name="Caspi A."/>
            <person name="Castrezana S."/>
            <person name="Celniker S.E."/>
            <person name="Chang J.L."/>
            <person name="Chapple C."/>
            <person name="Chatterji S."/>
            <person name="Chinwalla A."/>
            <person name="Civetta A."/>
            <person name="Clifton S.W."/>
            <person name="Comeron J.M."/>
            <person name="Costello J.C."/>
            <person name="Coyne J.A."/>
            <person name="Daub J."/>
            <person name="David R.G."/>
            <person name="Delcher A.L."/>
            <person name="Delehaunty K."/>
            <person name="Do C.B."/>
            <person name="Ebling H."/>
            <person name="Edwards K."/>
            <person name="Eickbush T."/>
            <person name="Evans J.D."/>
            <person name="Filipski A."/>
            <person name="Findeiss S."/>
            <person name="Freyhult E."/>
            <person name="Fulton L."/>
            <person name="Fulton R."/>
            <person name="Garcia A.C."/>
            <person name="Gardiner A."/>
            <person name="Garfield D.A."/>
            <person name="Garvin B.E."/>
            <person name="Gibson G."/>
            <person name="Gilbert D."/>
            <person name="Gnerre S."/>
            <person name="Godfrey J."/>
            <person name="Good R."/>
            <person name="Gotea V."/>
            <person name="Gravely B."/>
            <person name="Greenberg A.J."/>
            <person name="Griffiths-Jones S."/>
            <person name="Gross S."/>
            <person name="Guigo R."/>
            <person name="Gustafson E.A."/>
            <person name="Haerty W."/>
            <person name="Hahn M.W."/>
            <person name="Halligan D.L."/>
            <person name="Halpern A.L."/>
            <person name="Halter G.M."/>
            <person name="Han M.V."/>
            <person name="Heger A."/>
            <person name="Hillier L."/>
            <person name="Hinrichs A.S."/>
            <person name="Holmes I."/>
            <person name="Hoskins R.A."/>
            <person name="Hubisz M.J."/>
            <person name="Hultmark D."/>
            <person name="Huntley M.A."/>
            <person name="Jaffe D.B."/>
            <person name="Jagadeeshan S."/>
            <person name="Jeck W.R."/>
            <person name="Johnson J."/>
            <person name="Jones C.D."/>
            <person name="Jordan W.C."/>
            <person name="Karpen G.H."/>
            <person name="Kataoka E."/>
            <person name="Keightley P.D."/>
            <person name="Kheradpour P."/>
            <person name="Kirkness E.F."/>
            <person name="Koerich L.B."/>
            <person name="Kristiansen K."/>
            <person name="Kudrna D."/>
            <person name="Kulathinal R.J."/>
            <person name="Kumar S."/>
            <person name="Kwok R."/>
            <person name="Lander E."/>
            <person name="Langley C.H."/>
            <person name="Lapoint R."/>
            <person name="Lazzaro B.P."/>
            <person name="Lee S.J."/>
            <person name="Levesque L."/>
            <person name="Li R."/>
            <person name="Lin C.F."/>
            <person name="Lin M.F."/>
            <person name="Lindblad-Toh K."/>
            <person name="Llopart A."/>
            <person name="Long M."/>
            <person name="Low L."/>
            <person name="Lozovsky E."/>
            <person name="Lu J."/>
            <person name="Luo M."/>
            <person name="Machado C.A."/>
            <person name="Makalowski W."/>
            <person name="Marzo M."/>
            <person name="Matsuda M."/>
            <person name="Matzkin L."/>
            <person name="McAllister B."/>
            <person name="McBride C.S."/>
            <person name="McKernan B."/>
            <person name="McKernan K."/>
            <person name="Mendez-Lago M."/>
            <person name="Minx P."/>
            <person name="Mollenhauer M.U."/>
            <person name="Montooth K."/>
            <person name="Mount S.M."/>
            <person name="Mu X."/>
            <person name="Myers E."/>
            <person name="Negre B."/>
            <person name="Newfeld S."/>
            <person name="Nielsen R."/>
            <person name="Noor M.A."/>
            <person name="O'Grady P."/>
            <person name="Pachter L."/>
            <person name="Papaceit M."/>
            <person name="Parisi M.J."/>
            <person name="Parisi M."/>
            <person name="Parts L."/>
            <person name="Pedersen J.S."/>
            <person name="Pesole G."/>
            <person name="Phillippy A.M."/>
            <person name="Ponting C.P."/>
            <person name="Pop M."/>
            <person name="Porcelli D."/>
            <person name="Powell J.R."/>
            <person name="Prohaska S."/>
            <person name="Pruitt K."/>
            <person name="Puig M."/>
            <person name="Quesneville H."/>
            <person name="Ram K.R."/>
            <person name="Rand D."/>
            <person name="Rasmussen M.D."/>
            <person name="Reed L.K."/>
            <person name="Reenan R."/>
            <person name="Reily A."/>
            <person name="Remington K.A."/>
            <person name="Rieger T.T."/>
            <person name="Ritchie M.G."/>
            <person name="Robin C."/>
            <person name="Rogers Y.H."/>
            <person name="Rohde C."/>
            <person name="Rozas J."/>
            <person name="Rubenfield M.J."/>
            <person name="Ruiz A."/>
            <person name="Russo S."/>
            <person name="Salzberg S.L."/>
            <person name="Sanchez-Gracia A."/>
            <person name="Saranga D.J."/>
            <person name="Sato H."/>
            <person name="Schaeffer S.W."/>
            <person name="Schatz M.C."/>
            <person name="Schlenke T."/>
            <person name="Schwartz R."/>
            <person name="Segarra C."/>
            <person name="Singh R.S."/>
            <person name="Sirot L."/>
            <person name="Sirota M."/>
            <person name="Sisneros N.B."/>
            <person name="Smith C.D."/>
            <person name="Smith T.F."/>
            <person name="Spieth J."/>
            <person name="Stage D.E."/>
            <person name="Stark A."/>
            <person name="Stephan W."/>
            <person name="Strausberg R.L."/>
            <person name="Strempel S."/>
            <person name="Sturgill D."/>
            <person name="Sutton G."/>
            <person name="Sutton G.G."/>
            <person name="Tao W."/>
            <person name="Teichmann S."/>
            <person name="Tobari Y.N."/>
            <person name="Tomimura Y."/>
            <person name="Tsolas J.M."/>
            <person name="Valente V.L."/>
            <person name="Venter E."/>
            <person name="Venter J.C."/>
            <person name="Vicario S."/>
            <person name="Vieira F.G."/>
            <person name="Vilella A.J."/>
            <person name="Villasante A."/>
            <person name="Walenz B."/>
            <person name="Wang J."/>
            <person name="Wasserman M."/>
            <person name="Watts T."/>
            <person name="Wilson D."/>
            <person name="Wilson R.K."/>
            <person name="Wing R.A."/>
            <person name="Wolfner M.F."/>
            <person name="Wong A."/>
            <person name="Wong G.K."/>
            <person name="Wu C.I."/>
            <person name="Wu G."/>
            <person name="Yamamoto D."/>
            <person name="Yang H.P."/>
            <person name="Yang S.P."/>
            <person name="Yorke J.A."/>
            <person name="Yoshida K."/>
            <person name="Zdobnov E."/>
            <person name="Zhang P."/>
            <person name="Zhang Y."/>
            <person name="Zimin A.V."/>
            <person name="Baldwin J."/>
            <person name="Abdouelleil A."/>
            <person name="Abdulkadir J."/>
            <person name="Abebe A."/>
            <person name="Abera B."/>
            <person name="Abreu J."/>
            <person name="Acer S.C."/>
            <person name="Aftuck L."/>
            <person name="Alexander A."/>
            <person name="An P."/>
            <person name="Anderson E."/>
            <person name="Anderson S."/>
            <person name="Arachi H."/>
            <person name="Azer M."/>
            <person name="Bachantsang P."/>
            <person name="Barry A."/>
            <person name="Bayul T."/>
            <person name="Berlin A."/>
            <person name="Bessette D."/>
            <person name="Bloom T."/>
            <person name="Blye J."/>
            <person name="Boguslavskiy L."/>
            <person name="Bonnet C."/>
            <person name="Boukhgalter B."/>
            <person name="Bourzgui I."/>
            <person name="Brown A."/>
            <person name="Cahill P."/>
            <person name="Channer S."/>
            <person name="Cheshatsang Y."/>
            <person name="Chuda L."/>
            <person name="Citroen M."/>
            <person name="Collymore A."/>
            <person name="Cooke P."/>
            <person name="Costello M."/>
            <person name="D'Aco K."/>
            <person name="Daza R."/>
            <person name="De Haan G."/>
            <person name="DeGray S."/>
            <person name="DeMaso C."/>
            <person name="Dhargay N."/>
            <person name="Dooley K."/>
            <person name="Dooley E."/>
            <person name="Doricent M."/>
            <person name="Dorje P."/>
            <person name="Dorjee K."/>
            <person name="Dupes A."/>
            <person name="Elong R."/>
            <person name="Falk J."/>
            <person name="Farina A."/>
            <person name="Faro S."/>
            <person name="Ferguson D."/>
            <person name="Fisher S."/>
            <person name="Foley C.D."/>
            <person name="Franke A."/>
            <person name="Friedrich D."/>
            <person name="Gadbois L."/>
            <person name="Gearin G."/>
            <person name="Gearin C.R."/>
            <person name="Giannoukos G."/>
            <person name="Goode T."/>
            <person name="Graham J."/>
            <person name="Grandbois E."/>
            <person name="Grewal S."/>
            <person name="Gyaltsen K."/>
            <person name="Hafez N."/>
            <person name="Hagos B."/>
            <person name="Hall J."/>
            <person name="Henson C."/>
            <person name="Hollinger A."/>
            <person name="Honan T."/>
            <person name="Huard M.D."/>
            <person name="Hughes L."/>
            <person name="Hurhula B."/>
            <person name="Husby M.E."/>
            <person name="Kamat A."/>
            <person name="Kanga B."/>
            <person name="Kashin S."/>
            <person name="Khazanovich D."/>
            <person name="Kisner P."/>
            <person name="Lance K."/>
            <person name="Lara M."/>
            <person name="Lee W."/>
            <person name="Lennon N."/>
            <person name="Letendre F."/>
            <person name="LeVine R."/>
            <person name="Lipovsky A."/>
            <person name="Liu X."/>
            <person name="Liu J."/>
            <person name="Liu S."/>
            <person name="Lokyitsang T."/>
            <person name="Lokyitsang Y."/>
            <person name="Lubonja R."/>
            <person name="Lui A."/>
            <person name="MacDonald P."/>
            <person name="Magnisalis V."/>
            <person name="Maru K."/>
            <person name="Matthews C."/>
            <person name="McCusker W."/>
            <person name="McDonough S."/>
            <person name="Mehta T."/>
            <person name="Meldrim J."/>
            <person name="Meneus L."/>
            <person name="Mihai O."/>
            <person name="Mihalev A."/>
            <person name="Mihova T."/>
            <person name="Mittelman R."/>
            <person name="Mlenga V."/>
            <person name="Montmayeur A."/>
            <person name="Mulrain L."/>
            <person name="Navidi A."/>
            <person name="Naylor J."/>
            <person name="Negash T."/>
            <person name="Nguyen T."/>
            <person name="Nguyen N."/>
            <person name="Nicol R."/>
            <person name="Norbu C."/>
            <person name="Norbu N."/>
            <person name="Novod N."/>
            <person name="O'Neill B."/>
            <person name="Osman S."/>
            <person name="Markiewicz E."/>
            <person name="Oyono O.L."/>
            <person name="Patti C."/>
            <person name="Phunkhang P."/>
            <person name="Pierre F."/>
            <person name="Priest M."/>
            <person name="Raghuraman S."/>
            <person name="Rege F."/>
            <person name="Reyes R."/>
            <person name="Rise C."/>
            <person name="Rogov P."/>
            <person name="Ross K."/>
            <person name="Ryan E."/>
            <person name="Settipalli S."/>
            <person name="Shea T."/>
            <person name="Sherpa N."/>
            <person name="Shi L."/>
            <person name="Shih D."/>
            <person name="Sparrow T."/>
            <person name="Spaulding J."/>
            <person name="Stalker J."/>
            <person name="Stange-Thomann N."/>
            <person name="Stavropoulos S."/>
            <person name="Stone C."/>
            <person name="Strader C."/>
            <person name="Tesfaye S."/>
            <person name="Thomson T."/>
            <person name="Thoulutsang Y."/>
            <person name="Thoulutsang D."/>
            <person name="Topham K."/>
            <person name="Topping I."/>
            <person name="Tsamla T."/>
            <person name="Vassiliev H."/>
            <person name="Vo A."/>
            <person name="Wangchuk T."/>
            <person name="Wangdi T."/>
            <person name="Weiand M."/>
            <person name="Wilkinson J."/>
            <person name="Wilson A."/>
            <person name="Yadav S."/>
            <person name="Young G."/>
            <person name="Yu Q."/>
            <person name="Zembek L."/>
            <person name="Zhong D."/>
            <person name="Zimmer A."/>
            <person name="Zwirko Z."/>
            <person name="Jaffe D.B."/>
            <person name="Alvarez P."/>
            <person name="Brockman W."/>
            <person name="Butler J."/>
            <person name="Chin C."/>
            <person name="Gnerre S."/>
            <person name="Grabherr M."/>
            <person name="Kleber M."/>
            <person name="Mauceli E."/>
            <person name="MacCallum I."/>
        </authorList>
    </citation>
    <scope>NUCLEOTIDE SEQUENCE [LARGE SCALE GENOMIC DNA]</scope>
    <source>
        <strain evidence="2 3">TSC#14021-0224.01</strain>
    </source>
</reference>
<dbReference type="Proteomes" id="UP000008711">
    <property type="component" value="Unassembled WGS sequence"/>
</dbReference>
<organism evidence="2 3">
    <name type="scientific">Drosophila erecta</name>
    <name type="common">Fruit fly</name>
    <dbReference type="NCBI Taxonomy" id="7220"/>
    <lineage>
        <taxon>Eukaryota</taxon>
        <taxon>Metazoa</taxon>
        <taxon>Ecdysozoa</taxon>
        <taxon>Arthropoda</taxon>
        <taxon>Hexapoda</taxon>
        <taxon>Insecta</taxon>
        <taxon>Pterygota</taxon>
        <taxon>Neoptera</taxon>
        <taxon>Endopterygota</taxon>
        <taxon>Diptera</taxon>
        <taxon>Brachycera</taxon>
        <taxon>Muscomorpha</taxon>
        <taxon>Ephydroidea</taxon>
        <taxon>Drosophilidae</taxon>
        <taxon>Drosophila</taxon>
        <taxon>Sophophora</taxon>
    </lineage>
</organism>
<feature type="signal peptide" evidence="1">
    <location>
        <begin position="1"/>
        <end position="23"/>
    </location>
</feature>
<dbReference type="eggNOG" id="ENOG502TCH7">
    <property type="taxonomic scope" value="Eukaryota"/>
</dbReference>
<evidence type="ECO:0000313" key="3">
    <source>
        <dbReference type="Proteomes" id="UP000008711"/>
    </source>
</evidence>
<protein>
    <recommendedName>
        <fullName evidence="4">MD-2-related lipid-recognition domain-containing protein</fullName>
    </recommendedName>
</protein>
<dbReference type="PANTHER" id="PTHR20898:SF0">
    <property type="entry name" value="DAEDALUS ON 3-RELATED"/>
    <property type="match status" value="1"/>
</dbReference>
<proteinExistence type="predicted"/>
<evidence type="ECO:0008006" key="4">
    <source>
        <dbReference type="Google" id="ProtNLM"/>
    </source>
</evidence>
<sequence length="195" mass="22481">MLPIIWWLGIIVCSLLRIQLTDTAKLIPHMGYYIEMKQMDCVGNPNYFADMYCRIIPPKNRTMEASLNVMQPMSAFSGSLRVSIPNAKKVMTQIFDITFDGCKVLRERKRKIIIDLLVNTLAKNGSGKLWRCPISKGKFESRNISVTDLPPMLTESEFLVNLDFFIPKVATVMNVTLHGHLYEVAKERHRRKKYL</sequence>
<dbReference type="SMART" id="SM00697">
    <property type="entry name" value="DM8"/>
    <property type="match status" value="1"/>
</dbReference>
<dbReference type="AlphaFoldDB" id="B3NS18"/>
<gene>
    <name evidence="2" type="primary">Dere\GG20296</name>
    <name evidence="2" type="synonym">dere_GLEANR_5106</name>
    <name evidence="2" type="synonym">GG20296</name>
    <name evidence="2" type="ORF">Dere_GG20296</name>
</gene>
<evidence type="ECO:0000256" key="1">
    <source>
        <dbReference type="SAM" id="SignalP"/>
    </source>
</evidence>
<name>B3NS18_DROER</name>
<accession>B3NS18</accession>
<dbReference type="HOGENOM" id="CLU_116901_0_0_1"/>
<reference evidence="2 3" key="2">
    <citation type="journal article" date="2008" name="Bioinformatics">
        <title>Assembly reconciliation.</title>
        <authorList>
            <person name="Zimin A.V."/>
            <person name="Smith D.R."/>
            <person name="Sutton G."/>
            <person name="Yorke J.A."/>
        </authorList>
    </citation>
    <scope>NUCLEOTIDE SEQUENCE [LARGE SCALE GENOMIC DNA]</scope>
    <source>
        <strain evidence="2 3">TSC#14021-0224.01</strain>
    </source>
</reference>
<keyword evidence="1" id="KW-0732">Signal</keyword>
<dbReference type="KEGG" id="der:6546810"/>
<dbReference type="Pfam" id="PF06477">
    <property type="entry name" value="DUF1091"/>
    <property type="match status" value="1"/>
</dbReference>
<evidence type="ECO:0000313" key="2">
    <source>
        <dbReference type="EMBL" id="EDV56320.2"/>
    </source>
</evidence>